<evidence type="ECO:0000313" key="1">
    <source>
        <dbReference type="EMBL" id="WTT16534.1"/>
    </source>
</evidence>
<organism evidence="1">
    <name type="scientific">Streptomyces sp. NBC_00093</name>
    <dbReference type="NCBI Taxonomy" id="2975649"/>
    <lineage>
        <taxon>Bacteria</taxon>
        <taxon>Bacillati</taxon>
        <taxon>Actinomycetota</taxon>
        <taxon>Actinomycetes</taxon>
        <taxon>Kitasatosporales</taxon>
        <taxon>Streptomycetaceae</taxon>
        <taxon>Streptomyces</taxon>
    </lineage>
</organism>
<sequence>MTTATDLTVRQVTVADPLVEPLLRELGDEYSTRYLDSFAVHRTSAR</sequence>
<name>A0AAU1ZWU6_9ACTN</name>
<dbReference type="EMBL" id="CP108222">
    <property type="protein sequence ID" value="WTT16534.1"/>
    <property type="molecule type" value="Genomic_DNA"/>
</dbReference>
<protein>
    <recommendedName>
        <fullName evidence="2">GNAT family N-acetyltransferase</fullName>
    </recommendedName>
</protein>
<dbReference type="AlphaFoldDB" id="A0AAU1ZWU6"/>
<reference evidence="1" key="1">
    <citation type="submission" date="2022-10" db="EMBL/GenBank/DDBJ databases">
        <title>The complete genomes of actinobacterial strains from the NBC collection.</title>
        <authorList>
            <person name="Joergensen T.S."/>
            <person name="Alvarez Arevalo M."/>
            <person name="Sterndorff E.B."/>
            <person name="Faurdal D."/>
            <person name="Vuksanovic O."/>
            <person name="Mourched A.-S."/>
            <person name="Charusanti P."/>
            <person name="Shaw S."/>
            <person name="Blin K."/>
            <person name="Weber T."/>
        </authorList>
    </citation>
    <scope>NUCLEOTIDE SEQUENCE</scope>
    <source>
        <strain evidence="1">NBC_00093</strain>
    </source>
</reference>
<evidence type="ECO:0008006" key="2">
    <source>
        <dbReference type="Google" id="ProtNLM"/>
    </source>
</evidence>
<gene>
    <name evidence="1" type="ORF">OHA22_13880</name>
</gene>
<accession>A0AAU1ZWU6</accession>
<proteinExistence type="predicted"/>